<proteinExistence type="predicted"/>
<dbReference type="PANTHER" id="PTHR43685">
    <property type="entry name" value="GLYCOSYLTRANSFERASE"/>
    <property type="match status" value="1"/>
</dbReference>
<feature type="domain" description="Glycosyltransferase 2-like" evidence="1">
    <location>
        <begin position="6"/>
        <end position="165"/>
    </location>
</feature>
<evidence type="ECO:0000313" key="2">
    <source>
        <dbReference type="EMBL" id="MBB3057092.1"/>
    </source>
</evidence>
<protein>
    <submittedName>
        <fullName evidence="2">Glycosyltransferase involved in cell wall biosynthesis</fullName>
    </submittedName>
</protein>
<evidence type="ECO:0000313" key="3">
    <source>
        <dbReference type="Proteomes" id="UP000539265"/>
    </source>
</evidence>
<dbReference type="InterPro" id="IPR050834">
    <property type="entry name" value="Glycosyltransf_2"/>
</dbReference>
<keyword evidence="3" id="KW-1185">Reference proteome</keyword>
<dbReference type="Pfam" id="PF00535">
    <property type="entry name" value="Glycos_transf_2"/>
    <property type="match status" value="1"/>
</dbReference>
<sequence length="297" mass="33900">MKFSISYIIATRNRLPFLQITLAKLLAALQPDEEIVVVDGNSTDGAKEYLQELYNDGKIHQFITEPDINQAHGWNKAILMANGMFIKKIIDDDVFCYKAIRECKNYMLLNPAVDIVISNDLSSSLTSYKTIHKHSRLSQFEKWKNGLTPSFTFGDVHLLTRKSSLAYIGLYNTAFVMMDWEYSLRISHLRARISYYTGYNALSVGHVNTVTSLKNNRLVNEQGERACAFYEYAGDRAGISAWSKIKIFIGKRLKRAANANAQIPSVDAAGMNSIYSYYYHYISEINDHNVFEFFDSK</sequence>
<evidence type="ECO:0000259" key="1">
    <source>
        <dbReference type="Pfam" id="PF00535"/>
    </source>
</evidence>
<accession>A0A839SI91</accession>
<dbReference type="GO" id="GO:0016740">
    <property type="term" value="F:transferase activity"/>
    <property type="evidence" value="ECO:0007669"/>
    <property type="project" value="UniProtKB-KW"/>
</dbReference>
<name>A0A839SI91_9SPHI</name>
<dbReference type="PANTHER" id="PTHR43685:SF2">
    <property type="entry name" value="GLYCOSYLTRANSFERASE 2-LIKE DOMAIN-CONTAINING PROTEIN"/>
    <property type="match status" value="1"/>
</dbReference>
<gene>
    <name evidence="2" type="ORF">FHS11_003520</name>
</gene>
<dbReference type="InterPro" id="IPR001173">
    <property type="entry name" value="Glyco_trans_2-like"/>
</dbReference>
<comment type="caution">
    <text evidence="2">The sequence shown here is derived from an EMBL/GenBank/DDBJ whole genome shotgun (WGS) entry which is preliminary data.</text>
</comment>
<dbReference type="SUPFAM" id="SSF53448">
    <property type="entry name" value="Nucleotide-diphospho-sugar transferases"/>
    <property type="match status" value="1"/>
</dbReference>
<organism evidence="2 3">
    <name type="scientific">Mucilaginibacter gotjawali</name>
    <dbReference type="NCBI Taxonomy" id="1550579"/>
    <lineage>
        <taxon>Bacteria</taxon>
        <taxon>Pseudomonadati</taxon>
        <taxon>Bacteroidota</taxon>
        <taxon>Sphingobacteriia</taxon>
        <taxon>Sphingobacteriales</taxon>
        <taxon>Sphingobacteriaceae</taxon>
        <taxon>Mucilaginibacter</taxon>
    </lineage>
</organism>
<dbReference type="EMBL" id="JACHWX010000011">
    <property type="protein sequence ID" value="MBB3057092.1"/>
    <property type="molecule type" value="Genomic_DNA"/>
</dbReference>
<dbReference type="Gene3D" id="3.90.550.10">
    <property type="entry name" value="Spore Coat Polysaccharide Biosynthesis Protein SpsA, Chain A"/>
    <property type="match status" value="1"/>
</dbReference>
<dbReference type="AlphaFoldDB" id="A0A839SI91"/>
<dbReference type="RefSeq" id="WP_157750701.1">
    <property type="nucleotide sequence ID" value="NZ_AP017313.1"/>
</dbReference>
<dbReference type="OrthoDB" id="9815923at2"/>
<reference evidence="2" key="1">
    <citation type="submission" date="2020-08" db="EMBL/GenBank/DDBJ databases">
        <title>Genomic Encyclopedia of Type Strains, Phase III (KMG-III): the genomes of soil and plant-associated and newly described type strains.</title>
        <authorList>
            <person name="Whitman W."/>
        </authorList>
    </citation>
    <scope>NUCLEOTIDE SEQUENCE [LARGE SCALE GENOMIC DNA]</scope>
    <source>
        <strain evidence="2">CECT 8628</strain>
    </source>
</reference>
<dbReference type="InterPro" id="IPR029044">
    <property type="entry name" value="Nucleotide-diphossugar_trans"/>
</dbReference>
<dbReference type="Proteomes" id="UP000539265">
    <property type="component" value="Unassembled WGS sequence"/>
</dbReference>